<dbReference type="Pfam" id="PF00611">
    <property type="entry name" value="FCH"/>
    <property type="match status" value="1"/>
</dbReference>
<sequence>MSLDFGLRLWDQWLEVELLMQSNAKSLETLGDYFRRRAEIELEYARSLSKLTKPHKDEITRLATEKRGTSQSTINRAVLASSTLQAWSQLLNETENRAKIHLTFSEKLDLDVKKLIKSASTQLESKLKISFDEMKTATAELQKSMATTDKLREKYEADRKLLEPPSGSAFDKLLKTAKPLDLDEKELEKRRQAVKQSLETYQSALADLNRKKNETYIQNLPNLLTQVSKHDHEIRFKAFEATFRYYFTAASEMQPHFQSGLDAMNTVSSAMNIHHDQEMFVRLLKSGEPVPPDFAFEEKVSGAGGFEITGRRLLRSPSALRFERDDAGPEVLCAQPHKQGKKPALDKLKVYDKEQVELQKKLESLETLLKVYPTADRESNKNAVVQQLLQHQKTLEVRLTNVGLRKHALQVYTAEADGLKPPPLPSHLVGKSVTSPVITSPSHNCFPASSPSLMTPDFPAPPDLAFDVPATTARSLSFNNPNHDSQESAPLSAGSIQLPAFPAEHVAPKISLTNEDDDQWTWHQQPATLPAEQAHYTPPPLAMPELSSLSISQNPTSNIPNSETYIRPTSLESEDDGFTWFNNASADTRENEPTDFLTNQPRSQLTATATPNFVLTSTISSEMAVSDLKLPRSVIDYEGANLVTNATSDLETPLFGGTDVSTGVGNIGEGWGEAVPEDPWGAMSFSKS</sequence>
<accession>A0A507FNQ9</accession>
<dbReference type="GO" id="GO:0005737">
    <property type="term" value="C:cytoplasm"/>
    <property type="evidence" value="ECO:0007669"/>
    <property type="project" value="TreeGrafter"/>
</dbReference>
<proteinExistence type="predicted"/>
<reference evidence="8 9" key="1">
    <citation type="journal article" date="2019" name="Sci. Rep.">
        <title>Comparative genomics of chytrid fungi reveal insights into the obligate biotrophic and pathogenic lifestyle of Synchytrium endobioticum.</title>
        <authorList>
            <person name="van de Vossenberg B.T.L.H."/>
            <person name="Warris S."/>
            <person name="Nguyen H.D.T."/>
            <person name="van Gent-Pelzer M.P.E."/>
            <person name="Joly D.L."/>
            <person name="van de Geest H.C."/>
            <person name="Bonants P.J.M."/>
            <person name="Smith D.S."/>
            <person name="Levesque C.A."/>
            <person name="van der Lee T.A.J."/>
        </authorList>
    </citation>
    <scope>NUCLEOTIDE SEQUENCE [LARGE SCALE GENOMIC DNA]</scope>
    <source>
        <strain evidence="8 9">CBS 675.73</strain>
    </source>
</reference>
<feature type="coiled-coil region" evidence="6">
    <location>
        <begin position="184"/>
        <end position="218"/>
    </location>
</feature>
<feature type="domain" description="F-BAR" evidence="7">
    <location>
        <begin position="3"/>
        <end position="276"/>
    </location>
</feature>
<evidence type="ECO:0000256" key="5">
    <source>
        <dbReference type="PROSITE-ProRule" id="PRU01077"/>
    </source>
</evidence>
<keyword evidence="2" id="KW-0963">Cytoplasm</keyword>
<keyword evidence="5 6" id="KW-0175">Coiled coil</keyword>
<evidence type="ECO:0000256" key="6">
    <source>
        <dbReference type="SAM" id="Coils"/>
    </source>
</evidence>
<dbReference type="InterPro" id="IPR001060">
    <property type="entry name" value="FCH_dom"/>
</dbReference>
<dbReference type="STRING" id="246404.A0A507FNQ9"/>
<dbReference type="PANTHER" id="PTHR23065">
    <property type="entry name" value="PROLINE-SERINE-THREONINE PHOSPHATASE INTERACTING PROTEIN 1"/>
    <property type="match status" value="1"/>
</dbReference>
<dbReference type="GO" id="GO:0043226">
    <property type="term" value="C:organelle"/>
    <property type="evidence" value="ECO:0007669"/>
    <property type="project" value="UniProtKB-ARBA"/>
</dbReference>
<dbReference type="InterPro" id="IPR031160">
    <property type="entry name" value="F_BAR_dom"/>
</dbReference>
<dbReference type="SMART" id="SM00055">
    <property type="entry name" value="FCH"/>
    <property type="match status" value="1"/>
</dbReference>
<keyword evidence="3" id="KW-0597">Phosphoprotein</keyword>
<dbReference type="OrthoDB" id="8783038at2759"/>
<keyword evidence="4" id="KW-0206">Cytoskeleton</keyword>
<dbReference type="PANTHER" id="PTHR23065:SF7">
    <property type="entry name" value="NOSTRIN, ISOFORM H"/>
    <property type="match status" value="1"/>
</dbReference>
<evidence type="ECO:0000313" key="9">
    <source>
        <dbReference type="Proteomes" id="UP000320333"/>
    </source>
</evidence>
<dbReference type="SUPFAM" id="SSF103657">
    <property type="entry name" value="BAR/IMD domain-like"/>
    <property type="match status" value="1"/>
</dbReference>
<evidence type="ECO:0000256" key="2">
    <source>
        <dbReference type="ARBA" id="ARBA00022490"/>
    </source>
</evidence>
<comment type="subcellular location">
    <subcellularLocation>
        <location evidence="1">Cytoplasm</location>
        <location evidence="1">Cytoskeleton</location>
    </subcellularLocation>
</comment>
<evidence type="ECO:0000256" key="4">
    <source>
        <dbReference type="ARBA" id="ARBA00023212"/>
    </source>
</evidence>
<comment type="caution">
    <text evidence="8">The sequence shown here is derived from an EMBL/GenBank/DDBJ whole genome shotgun (WGS) entry which is preliminary data.</text>
</comment>
<organism evidence="8 9">
    <name type="scientific">Chytriomyces confervae</name>
    <dbReference type="NCBI Taxonomy" id="246404"/>
    <lineage>
        <taxon>Eukaryota</taxon>
        <taxon>Fungi</taxon>
        <taxon>Fungi incertae sedis</taxon>
        <taxon>Chytridiomycota</taxon>
        <taxon>Chytridiomycota incertae sedis</taxon>
        <taxon>Chytridiomycetes</taxon>
        <taxon>Chytridiales</taxon>
        <taxon>Chytriomycetaceae</taxon>
        <taxon>Chytriomyces</taxon>
    </lineage>
</organism>
<evidence type="ECO:0000256" key="1">
    <source>
        <dbReference type="ARBA" id="ARBA00004245"/>
    </source>
</evidence>
<name>A0A507FNQ9_9FUNG</name>
<evidence type="ECO:0000256" key="3">
    <source>
        <dbReference type="ARBA" id="ARBA00022553"/>
    </source>
</evidence>
<evidence type="ECO:0000313" key="8">
    <source>
        <dbReference type="EMBL" id="TPX76966.1"/>
    </source>
</evidence>
<dbReference type="GO" id="GO:0005886">
    <property type="term" value="C:plasma membrane"/>
    <property type="evidence" value="ECO:0007669"/>
    <property type="project" value="TreeGrafter"/>
</dbReference>
<dbReference type="Gene3D" id="1.20.1270.60">
    <property type="entry name" value="Arfaptin homology (AH) domain/BAR domain"/>
    <property type="match status" value="1"/>
</dbReference>
<protein>
    <recommendedName>
        <fullName evidence="7">F-BAR domain-containing protein</fullName>
    </recommendedName>
</protein>
<dbReference type="AlphaFoldDB" id="A0A507FNQ9"/>
<dbReference type="InterPro" id="IPR027267">
    <property type="entry name" value="AH/BAR_dom_sf"/>
</dbReference>
<keyword evidence="9" id="KW-1185">Reference proteome</keyword>
<evidence type="ECO:0000259" key="7">
    <source>
        <dbReference type="PROSITE" id="PS51741"/>
    </source>
</evidence>
<gene>
    <name evidence="8" type="ORF">CcCBS67573_g01764</name>
</gene>
<dbReference type="Proteomes" id="UP000320333">
    <property type="component" value="Unassembled WGS sequence"/>
</dbReference>
<dbReference type="EMBL" id="QEAP01000032">
    <property type="protein sequence ID" value="TPX76966.1"/>
    <property type="molecule type" value="Genomic_DNA"/>
</dbReference>
<dbReference type="PROSITE" id="PS51741">
    <property type="entry name" value="F_BAR"/>
    <property type="match status" value="1"/>
</dbReference>